<dbReference type="PANTHER" id="PTHR10799">
    <property type="entry name" value="SNF2/RAD54 HELICASE FAMILY"/>
    <property type="match status" value="1"/>
</dbReference>
<dbReference type="eggNOG" id="COG0553">
    <property type="taxonomic scope" value="Bacteria"/>
</dbReference>
<keyword evidence="1" id="KW-0378">Hydrolase</keyword>
<dbReference type="Pfam" id="PF00271">
    <property type="entry name" value="Helicase_C"/>
    <property type="match status" value="1"/>
</dbReference>
<keyword evidence="3" id="KW-0547">Nucleotide-binding</keyword>
<evidence type="ECO:0000256" key="1">
    <source>
        <dbReference type="ARBA" id="ARBA00022801"/>
    </source>
</evidence>
<dbReference type="SMART" id="SM00490">
    <property type="entry name" value="HELICc"/>
    <property type="match status" value="1"/>
</dbReference>
<dbReference type="RefSeq" id="WP_015757115.1">
    <property type="nucleotide sequence ID" value="NC_013216.1"/>
</dbReference>
<reference evidence="3 4" key="1">
    <citation type="journal article" date="2009" name="Stand. Genomic Sci.">
        <title>Complete genome sequence of Desulfotomaculum acetoxidans type strain (5575).</title>
        <authorList>
            <person name="Spring S."/>
            <person name="Lapidus A."/>
            <person name="Schroder M."/>
            <person name="Gleim D."/>
            <person name="Sims D."/>
            <person name="Meincke L."/>
            <person name="Glavina Del Rio T."/>
            <person name="Tice H."/>
            <person name="Copeland A."/>
            <person name="Cheng J.F."/>
            <person name="Lucas S."/>
            <person name="Chen F."/>
            <person name="Nolan M."/>
            <person name="Bruce D."/>
            <person name="Goodwin L."/>
            <person name="Pitluck S."/>
            <person name="Ivanova N."/>
            <person name="Mavromatis K."/>
            <person name="Mikhailova N."/>
            <person name="Pati A."/>
            <person name="Chen A."/>
            <person name="Palaniappan K."/>
            <person name="Land M."/>
            <person name="Hauser L."/>
            <person name="Chang Y.J."/>
            <person name="Jeffries C.D."/>
            <person name="Chain P."/>
            <person name="Saunders E."/>
            <person name="Brettin T."/>
            <person name="Detter J.C."/>
            <person name="Goker M."/>
            <person name="Bristow J."/>
            <person name="Eisen J.A."/>
            <person name="Markowitz V."/>
            <person name="Hugenholtz P."/>
            <person name="Kyrpides N.C."/>
            <person name="Klenk H.P."/>
            <person name="Han C."/>
        </authorList>
    </citation>
    <scope>NUCLEOTIDE SEQUENCE [LARGE SCALE GENOMIC DNA]</scope>
    <source>
        <strain evidence="4">ATCC 49208 / DSM 771 / VKM B-1644</strain>
    </source>
</reference>
<dbReference type="EMBL" id="CP001720">
    <property type="protein sequence ID" value="ACV62403.1"/>
    <property type="molecule type" value="Genomic_DNA"/>
</dbReference>
<evidence type="ECO:0000259" key="2">
    <source>
        <dbReference type="PROSITE" id="PS51194"/>
    </source>
</evidence>
<keyword evidence="3" id="KW-0347">Helicase</keyword>
<dbReference type="AlphaFoldDB" id="C8VW51"/>
<dbReference type="InterPro" id="IPR027417">
    <property type="entry name" value="P-loop_NTPase"/>
</dbReference>
<keyword evidence="3" id="KW-0067">ATP-binding</keyword>
<dbReference type="STRING" id="485916.Dtox_1540"/>
<accession>C8VW51</accession>
<dbReference type="InterPro" id="IPR049730">
    <property type="entry name" value="SNF2/RAD54-like_C"/>
</dbReference>
<protein>
    <submittedName>
        <fullName evidence="3">Helicase domain protein</fullName>
    </submittedName>
</protein>
<dbReference type="CDD" id="cd18793">
    <property type="entry name" value="SF2_C_SNF"/>
    <property type="match status" value="1"/>
</dbReference>
<dbReference type="HOGENOM" id="CLU_272226_0_0_9"/>
<evidence type="ECO:0000313" key="3">
    <source>
        <dbReference type="EMBL" id="ACV62403.1"/>
    </source>
</evidence>
<dbReference type="InterPro" id="IPR001650">
    <property type="entry name" value="Helicase_C-like"/>
</dbReference>
<dbReference type="SUPFAM" id="SSF52540">
    <property type="entry name" value="P-loop containing nucleoside triphosphate hydrolases"/>
    <property type="match status" value="1"/>
</dbReference>
<dbReference type="Gene3D" id="3.40.50.300">
    <property type="entry name" value="P-loop containing nucleotide triphosphate hydrolases"/>
    <property type="match status" value="1"/>
</dbReference>
<dbReference type="GO" id="GO:0004386">
    <property type="term" value="F:helicase activity"/>
    <property type="evidence" value="ECO:0007669"/>
    <property type="project" value="UniProtKB-KW"/>
</dbReference>
<dbReference type="GO" id="GO:0016787">
    <property type="term" value="F:hydrolase activity"/>
    <property type="evidence" value="ECO:0007669"/>
    <property type="project" value="UniProtKB-KW"/>
</dbReference>
<keyword evidence="4" id="KW-1185">Reference proteome</keyword>
<dbReference type="Proteomes" id="UP000002217">
    <property type="component" value="Chromosome"/>
</dbReference>
<organism evidence="3 4">
    <name type="scientific">Desulfofarcimen acetoxidans (strain ATCC 49208 / DSM 771 / KCTC 5769 / VKM B-1644 / 5575)</name>
    <name type="common">Desulfotomaculum acetoxidans</name>
    <dbReference type="NCBI Taxonomy" id="485916"/>
    <lineage>
        <taxon>Bacteria</taxon>
        <taxon>Bacillati</taxon>
        <taxon>Bacillota</taxon>
        <taxon>Clostridia</taxon>
        <taxon>Eubacteriales</taxon>
        <taxon>Peptococcaceae</taxon>
        <taxon>Desulfofarcimen</taxon>
    </lineage>
</organism>
<feature type="domain" description="Helicase C-terminal" evidence="2">
    <location>
        <begin position="653"/>
        <end position="829"/>
    </location>
</feature>
<proteinExistence type="predicted"/>
<name>C8VW51_DESAS</name>
<dbReference type="PROSITE" id="PS51194">
    <property type="entry name" value="HELICASE_CTER"/>
    <property type="match status" value="1"/>
</dbReference>
<dbReference type="KEGG" id="dae:Dtox_1540"/>
<gene>
    <name evidence="3" type="ordered locus">Dtox_1540</name>
</gene>
<evidence type="ECO:0000313" key="4">
    <source>
        <dbReference type="Proteomes" id="UP000002217"/>
    </source>
</evidence>
<sequence>MNDALDINSNSVVYAEQIYKKCNTIRSRVGIPKGVIVDFYCPECRSPVFLKTRAGASPWFEHEHLDKENRTAIHLACSRYTNADKREYKPVDTYRISGAIPIYLLGKSDLFKLRVYFPQLSDQSMKMLVESNAKVCLFQNNSLHYVFSSQNVNYIDIATYTKHGFEVQIKDSNGDVLRDVPEEVKRKWVCGISAIDVSRDIFHFWNDGGMRVSTGGFIYVGTSYRILKSRTDWNYDKENNAIEIKKVGEVNFKNLASIDVYELTPIEVTTESLQYFAKRGYLLKHRNDEIIPLWPPAVSKGRDLIYKDKTSLFLHKTSRGNIKDQKLFTLEGNKIIQIQSRILKINDVSEIVQINVGFSKPIMLGGELTPMLYDIHQDENAMCCEARGLELKVEDKNACAVATSYKELPIEGKFYIKSNLPFVTYFKRGNFVIYSSFNSGYIEGVKFDVEVFVDCGSWGKYCYSMQKKNYKQGTINWDSVYRRLLLCHGQTIMANKQLQQNLARRHILPIDGIRFNPLERRVYDQLEDYCKGLAMQIRKHGDRQSQQMMSFLLSFLRLRFASSLYAFHKTLERRLHKVEATLRQQLVMEAEDSGSNSSLQDVIFEGEDEDDLVVVESLLQNRTQDDLEWERECLKSMLKDMADLTGDSSKMKLLLQTLDQRKDRQTGRIQQTVIFTRFYDTLTDIVKRLCQADPQMLVGTYSGQGAQCFNSVTGRMVNLDREEVKERFLRSEVDILVCTDAAAEGLNLQTADLLVNFDLGWNPMKVEQRIGRIDRIGQKHEDIYVLNLCYAGSAEEVVYGRLLNRLANANMIVGTQQVSLLPVEQEEFSQLAEGTLTPEELMARAQERLVLQRQHTESMEISPKELYEIYKRMAQIDDQRTTPVNLEAIWETLSQSQYLRHLGCTVSDEPAKPALTLFGIDGIPSGTVLTTSRALYEEGLADGGARVHFASYGDPFFDAILEHLSSFELPSCVRRIAVPVPGLEDVEVVIYVAICRGDGGVCQMRLIRAWSDLKDLALAEDETINDEEIMSQREQLYQLVLKEFEPYLVADRIERENIRAALVHEMLNFLVIQDFLKVRASFAGENALFWPVLKEVASLIEEREPLQATGLPADILRRFTGELLFACQVPTIGDKTILPVPRIMGRAAVEAASRLADSMKKKRGRLLVDTVLARLQREVEVRKRLIN</sequence>